<organism evidence="1 2">
    <name type="scientific">Pseudocercospora fuligena</name>
    <dbReference type="NCBI Taxonomy" id="685502"/>
    <lineage>
        <taxon>Eukaryota</taxon>
        <taxon>Fungi</taxon>
        <taxon>Dikarya</taxon>
        <taxon>Ascomycota</taxon>
        <taxon>Pezizomycotina</taxon>
        <taxon>Dothideomycetes</taxon>
        <taxon>Dothideomycetidae</taxon>
        <taxon>Mycosphaerellales</taxon>
        <taxon>Mycosphaerellaceae</taxon>
        <taxon>Pseudocercospora</taxon>
    </lineage>
</organism>
<protein>
    <recommendedName>
        <fullName evidence="3">F-box domain-containing protein</fullName>
    </recommendedName>
</protein>
<name>A0A8H6VII1_9PEZI</name>
<comment type="caution">
    <text evidence="1">The sequence shown here is derived from an EMBL/GenBank/DDBJ whole genome shotgun (WGS) entry which is preliminary data.</text>
</comment>
<keyword evidence="2" id="KW-1185">Reference proteome</keyword>
<reference evidence="1" key="1">
    <citation type="submission" date="2020-04" db="EMBL/GenBank/DDBJ databases">
        <title>Draft genome resource of the tomato pathogen Pseudocercospora fuligena.</title>
        <authorList>
            <person name="Zaccaron A."/>
        </authorList>
    </citation>
    <scope>NUCLEOTIDE SEQUENCE</scope>
    <source>
        <strain evidence="1">PF001</strain>
    </source>
</reference>
<evidence type="ECO:0008006" key="3">
    <source>
        <dbReference type="Google" id="ProtNLM"/>
    </source>
</evidence>
<evidence type="ECO:0000313" key="2">
    <source>
        <dbReference type="Proteomes" id="UP000660729"/>
    </source>
</evidence>
<sequence>MAPDPSAASRVFGITELHEKILIHLSPLDLLHSQRVGRTWLDNIRGSTVIQRIIYPEPVTPEFAWIFKLARKTLDKHLFGECIKDVVSMAEMKSRYSKNARAHSATFNELLLCREYGHGHKTASDRGWQGEVLKLTQQANKALFVHNAPLSCDNMPLVNIALYEMEVKLECGCRGPRSSTDCLNNFSFGRVRNPNGLRVKDLRNFVRKVCPRSRVGALKFPATDPYYPYFRKNSADTSRNGILFPTEAEAHWVKQNRKLVVKWSH</sequence>
<dbReference type="Proteomes" id="UP000660729">
    <property type="component" value="Unassembled WGS sequence"/>
</dbReference>
<evidence type="ECO:0000313" key="1">
    <source>
        <dbReference type="EMBL" id="KAF7189284.1"/>
    </source>
</evidence>
<gene>
    <name evidence="1" type="ORF">HII31_09437</name>
</gene>
<dbReference type="OrthoDB" id="3650038at2759"/>
<dbReference type="EMBL" id="JABCIY010000193">
    <property type="protein sequence ID" value="KAF7189284.1"/>
    <property type="molecule type" value="Genomic_DNA"/>
</dbReference>
<dbReference type="AlphaFoldDB" id="A0A8H6VII1"/>
<proteinExistence type="predicted"/>
<accession>A0A8H6VII1</accession>